<gene>
    <name evidence="1" type="ORF">LVIROSA_LOCUS10476</name>
</gene>
<dbReference type="EMBL" id="CAKMRJ010001112">
    <property type="protein sequence ID" value="CAH1423185.1"/>
    <property type="molecule type" value="Genomic_DNA"/>
</dbReference>
<protein>
    <submittedName>
        <fullName evidence="1">Uncharacterized protein</fullName>
    </submittedName>
</protein>
<dbReference type="AlphaFoldDB" id="A0AAU9MAF7"/>
<evidence type="ECO:0000313" key="1">
    <source>
        <dbReference type="EMBL" id="CAH1423185.1"/>
    </source>
</evidence>
<evidence type="ECO:0000313" key="2">
    <source>
        <dbReference type="Proteomes" id="UP001157418"/>
    </source>
</evidence>
<name>A0AAU9MAF7_9ASTR</name>
<proteinExistence type="predicted"/>
<dbReference type="Proteomes" id="UP001157418">
    <property type="component" value="Unassembled WGS sequence"/>
</dbReference>
<sequence length="98" mass="10774">MIKVVAQGVEYGVVVREISNWELDIMEEGEIENCDKVDEGQEKSFSMDNTPINGVRGAGFVDRKGRFFQTTNKRKGNGVVDEGLSPPNIAVTRGVAEN</sequence>
<keyword evidence="2" id="KW-1185">Reference proteome</keyword>
<accession>A0AAU9MAF7</accession>
<comment type="caution">
    <text evidence="1">The sequence shown here is derived from an EMBL/GenBank/DDBJ whole genome shotgun (WGS) entry which is preliminary data.</text>
</comment>
<reference evidence="1 2" key="1">
    <citation type="submission" date="2022-01" db="EMBL/GenBank/DDBJ databases">
        <authorList>
            <person name="Xiong W."/>
            <person name="Schranz E."/>
        </authorList>
    </citation>
    <scope>NUCLEOTIDE SEQUENCE [LARGE SCALE GENOMIC DNA]</scope>
</reference>
<organism evidence="1 2">
    <name type="scientific">Lactuca virosa</name>
    <dbReference type="NCBI Taxonomy" id="75947"/>
    <lineage>
        <taxon>Eukaryota</taxon>
        <taxon>Viridiplantae</taxon>
        <taxon>Streptophyta</taxon>
        <taxon>Embryophyta</taxon>
        <taxon>Tracheophyta</taxon>
        <taxon>Spermatophyta</taxon>
        <taxon>Magnoliopsida</taxon>
        <taxon>eudicotyledons</taxon>
        <taxon>Gunneridae</taxon>
        <taxon>Pentapetalae</taxon>
        <taxon>asterids</taxon>
        <taxon>campanulids</taxon>
        <taxon>Asterales</taxon>
        <taxon>Asteraceae</taxon>
        <taxon>Cichorioideae</taxon>
        <taxon>Cichorieae</taxon>
        <taxon>Lactucinae</taxon>
        <taxon>Lactuca</taxon>
    </lineage>
</organism>